<comment type="caution">
    <text evidence="2">The sequence shown here is derived from an EMBL/GenBank/DDBJ whole genome shotgun (WGS) entry which is preliminary data.</text>
</comment>
<dbReference type="Proteomes" id="UP000703661">
    <property type="component" value="Unassembled WGS sequence"/>
</dbReference>
<dbReference type="AlphaFoldDB" id="A0A9P6T3L6"/>
<sequence length="576" mass="67314">MASYERASSQALGIVEILHHISSYLENDDLINAIQVCKNWHTSLRSRLFCNIVVSYIPKDDSDTATVPSFKNVQANSHKIRSLAIIHRPPFKKFVEYLKLRDLSNLERFAWVRSEGGCHIARDHWRRFLDFLRANGSTLKEINIEYHNPAEIVQLWKVLVQHCTSLQHLRIKRVPVRENDLPWFWLACRKLVSLEMDVIDLVWPNLPGLVRSFNAEAKRLQEILDLEEPKVISGSLKRKASEDLDDASENKTEYLLPYMKRLLFYGDTHRGEVIELMKECPRLESFNACLDGRFFQALALESAWPNLHSISLVSGFLDEDMARLIMLLNPHIDPRDYRQLVANKSKRLLKTLWVPGTMFGRDCLNVLIFHRHTETLVHLNIKGSTLRGYSIITILKSCPRLKSLVAPVLHAAYISEDRDRPWVCLGLERLIMGIEFSPNGCAPTVSRRESKLPTVEEMEQDCLNQLCRLHRLKVLIMGGYANGYRPFMSLSLKLDHGLRQLYGLRELEVVSSIGSSVEEQDVEWMAEHWRRLRRVKYNYCHINLPRDRTKWWAKWYVRSLARNQDIWLYQKRFEFL</sequence>
<dbReference type="InterPro" id="IPR036047">
    <property type="entry name" value="F-box-like_dom_sf"/>
</dbReference>
<keyword evidence="3" id="KW-1185">Reference proteome</keyword>
<dbReference type="SUPFAM" id="SSF52047">
    <property type="entry name" value="RNI-like"/>
    <property type="match status" value="1"/>
</dbReference>
<reference evidence="2" key="1">
    <citation type="journal article" date="2020" name="Fungal Divers.">
        <title>Resolving the Mortierellaceae phylogeny through synthesis of multi-gene phylogenetics and phylogenomics.</title>
        <authorList>
            <person name="Vandepol N."/>
            <person name="Liber J."/>
            <person name="Desiro A."/>
            <person name="Na H."/>
            <person name="Kennedy M."/>
            <person name="Barry K."/>
            <person name="Grigoriev I.V."/>
            <person name="Miller A.N."/>
            <person name="O'Donnell K."/>
            <person name="Stajich J.E."/>
            <person name="Bonito G."/>
        </authorList>
    </citation>
    <scope>NUCLEOTIDE SEQUENCE</scope>
    <source>
        <strain evidence="2">NRRL 2769</strain>
    </source>
</reference>
<evidence type="ECO:0000313" key="3">
    <source>
        <dbReference type="Proteomes" id="UP000703661"/>
    </source>
</evidence>
<evidence type="ECO:0000259" key="1">
    <source>
        <dbReference type="Pfam" id="PF12937"/>
    </source>
</evidence>
<dbReference type="EMBL" id="JAAAID010000121">
    <property type="protein sequence ID" value="KAG0022141.1"/>
    <property type="molecule type" value="Genomic_DNA"/>
</dbReference>
<feature type="domain" description="F-box" evidence="1">
    <location>
        <begin position="16"/>
        <end position="45"/>
    </location>
</feature>
<proteinExistence type="predicted"/>
<protein>
    <recommendedName>
        <fullName evidence="1">F-box domain-containing protein</fullName>
    </recommendedName>
</protein>
<accession>A0A9P6T3L6</accession>
<organism evidence="2 3">
    <name type="scientific">Entomortierella chlamydospora</name>
    <dbReference type="NCBI Taxonomy" id="101097"/>
    <lineage>
        <taxon>Eukaryota</taxon>
        <taxon>Fungi</taxon>
        <taxon>Fungi incertae sedis</taxon>
        <taxon>Mucoromycota</taxon>
        <taxon>Mortierellomycotina</taxon>
        <taxon>Mortierellomycetes</taxon>
        <taxon>Mortierellales</taxon>
        <taxon>Mortierellaceae</taxon>
        <taxon>Entomortierella</taxon>
    </lineage>
</organism>
<dbReference type="InterPro" id="IPR001810">
    <property type="entry name" value="F-box_dom"/>
</dbReference>
<dbReference type="Pfam" id="PF12937">
    <property type="entry name" value="F-box-like"/>
    <property type="match status" value="1"/>
</dbReference>
<dbReference type="InterPro" id="IPR032675">
    <property type="entry name" value="LRR_dom_sf"/>
</dbReference>
<name>A0A9P6T3L6_9FUNG</name>
<dbReference type="Gene3D" id="1.20.1280.50">
    <property type="match status" value="1"/>
</dbReference>
<dbReference type="Gene3D" id="3.80.10.10">
    <property type="entry name" value="Ribonuclease Inhibitor"/>
    <property type="match status" value="1"/>
</dbReference>
<gene>
    <name evidence="2" type="ORF">BGZ80_000954</name>
</gene>
<dbReference type="SUPFAM" id="SSF81383">
    <property type="entry name" value="F-box domain"/>
    <property type="match status" value="1"/>
</dbReference>
<evidence type="ECO:0000313" key="2">
    <source>
        <dbReference type="EMBL" id="KAG0022141.1"/>
    </source>
</evidence>